<name>A0ABS3UM17_9ACTN</name>
<gene>
    <name evidence="2" type="ORF">J5X75_20190</name>
</gene>
<keyword evidence="1" id="KW-0472">Membrane</keyword>
<keyword evidence="1" id="KW-1133">Transmembrane helix</keyword>
<keyword evidence="1" id="KW-0812">Transmembrane</keyword>
<sequence>MDPPGTGCHPVPVTPLDDHSQRRRPLFIPVVIATAVLTVGGLVTGYVLSRGREAKNPEPGISQGPSLLAVGPLCRPETQAMGEKAGAVGELRQVLRVRTESRTVVWICQDEAAHLYYHANKGGGEAKWVENKTALFLDNVSHDDAGREFWAAAEDGAIFAVNADKLIITHEDGRVEEQDVVPE</sequence>
<evidence type="ECO:0000313" key="2">
    <source>
        <dbReference type="EMBL" id="MBO3739834.1"/>
    </source>
</evidence>
<proteinExistence type="predicted"/>
<organism evidence="2 3">
    <name type="scientific">Actinoplanes flavus</name>
    <dbReference type="NCBI Taxonomy" id="2820290"/>
    <lineage>
        <taxon>Bacteria</taxon>
        <taxon>Bacillati</taxon>
        <taxon>Actinomycetota</taxon>
        <taxon>Actinomycetes</taxon>
        <taxon>Micromonosporales</taxon>
        <taxon>Micromonosporaceae</taxon>
        <taxon>Actinoplanes</taxon>
    </lineage>
</organism>
<evidence type="ECO:0000256" key="1">
    <source>
        <dbReference type="SAM" id="Phobius"/>
    </source>
</evidence>
<dbReference type="EMBL" id="JAGFNS010000012">
    <property type="protein sequence ID" value="MBO3739834.1"/>
    <property type="molecule type" value="Genomic_DNA"/>
</dbReference>
<evidence type="ECO:0000313" key="3">
    <source>
        <dbReference type="Proteomes" id="UP000679690"/>
    </source>
</evidence>
<reference evidence="2 3" key="1">
    <citation type="submission" date="2021-03" db="EMBL/GenBank/DDBJ databases">
        <title>Actinoplanes flavus sp. nov., a novel actinomycete isolated from Coconut Palm rhizosphere soil.</title>
        <authorList>
            <person name="Luo X."/>
        </authorList>
    </citation>
    <scope>NUCLEOTIDE SEQUENCE [LARGE SCALE GENOMIC DNA]</scope>
    <source>
        <strain evidence="2 3">NEAU-H7</strain>
    </source>
</reference>
<feature type="transmembrane region" description="Helical" evidence="1">
    <location>
        <begin position="26"/>
        <end position="48"/>
    </location>
</feature>
<comment type="caution">
    <text evidence="2">The sequence shown here is derived from an EMBL/GenBank/DDBJ whole genome shotgun (WGS) entry which is preliminary data.</text>
</comment>
<accession>A0ABS3UM17</accession>
<dbReference type="Proteomes" id="UP000679690">
    <property type="component" value="Unassembled WGS sequence"/>
</dbReference>
<protein>
    <submittedName>
        <fullName evidence="2">Uncharacterized protein</fullName>
    </submittedName>
</protein>
<keyword evidence="3" id="KW-1185">Reference proteome</keyword>